<sequence>MSKYGDGVHEPYAFSGSVNLTVDDYDGRAQTSISPDEARLLGLRLIKMADEAEDDR</sequence>
<keyword evidence="2" id="KW-1185">Reference proteome</keyword>
<accession>A0ABW8D211</accession>
<comment type="caution">
    <text evidence="1">The sequence shown here is derived from an EMBL/GenBank/DDBJ whole genome shotgun (WGS) entry which is preliminary data.</text>
</comment>
<reference evidence="1 2" key="1">
    <citation type="submission" date="2024-10" db="EMBL/GenBank/DDBJ databases">
        <title>The Natural Products Discovery Center: Release of the First 8490 Sequenced Strains for Exploring Actinobacteria Biosynthetic Diversity.</title>
        <authorList>
            <person name="Kalkreuter E."/>
            <person name="Kautsar S.A."/>
            <person name="Yang D."/>
            <person name="Bader C.D."/>
            <person name="Teijaro C.N."/>
            <person name="Fluegel L."/>
            <person name="Davis C.M."/>
            <person name="Simpson J.R."/>
            <person name="Lauterbach L."/>
            <person name="Steele A.D."/>
            <person name="Gui C."/>
            <person name="Meng S."/>
            <person name="Li G."/>
            <person name="Viehrig K."/>
            <person name="Ye F."/>
            <person name="Su P."/>
            <person name="Kiefer A.F."/>
            <person name="Nichols A."/>
            <person name="Cepeda A.J."/>
            <person name="Yan W."/>
            <person name="Fan B."/>
            <person name="Jiang Y."/>
            <person name="Adhikari A."/>
            <person name="Zheng C.-J."/>
            <person name="Schuster L."/>
            <person name="Cowan T.M."/>
            <person name="Smanski M.J."/>
            <person name="Chevrette M.G."/>
            <person name="De Carvalho L.P.S."/>
            <person name="Shen B."/>
        </authorList>
    </citation>
    <scope>NUCLEOTIDE SEQUENCE [LARGE SCALE GENOMIC DNA]</scope>
    <source>
        <strain evidence="1 2">NPDC053346</strain>
    </source>
</reference>
<evidence type="ECO:0000313" key="2">
    <source>
        <dbReference type="Proteomes" id="UP001614391"/>
    </source>
</evidence>
<dbReference type="EMBL" id="JBITYT010000023">
    <property type="protein sequence ID" value="MFI9123865.1"/>
    <property type="molecule type" value="Genomic_DNA"/>
</dbReference>
<protein>
    <submittedName>
        <fullName evidence="1">Uncharacterized protein</fullName>
    </submittedName>
</protein>
<dbReference type="Proteomes" id="UP001614391">
    <property type="component" value="Unassembled WGS sequence"/>
</dbReference>
<dbReference type="RefSeq" id="WP_399621677.1">
    <property type="nucleotide sequence ID" value="NZ_JBITYT010000023.1"/>
</dbReference>
<evidence type="ECO:0000313" key="1">
    <source>
        <dbReference type="EMBL" id="MFI9123865.1"/>
    </source>
</evidence>
<name>A0ABW8D211_STRBI</name>
<gene>
    <name evidence="1" type="ORF">ACIGW0_31490</name>
</gene>
<proteinExistence type="predicted"/>
<organism evidence="1 2">
    <name type="scientific">Streptomyces bikiniensis</name>
    <dbReference type="NCBI Taxonomy" id="1896"/>
    <lineage>
        <taxon>Bacteria</taxon>
        <taxon>Bacillati</taxon>
        <taxon>Actinomycetota</taxon>
        <taxon>Actinomycetes</taxon>
        <taxon>Kitasatosporales</taxon>
        <taxon>Streptomycetaceae</taxon>
        <taxon>Streptomyces</taxon>
    </lineage>
</organism>